<sequence>MGLLTIIKKQKAKDREIRVLMLGLDNAGKTTIVTTMLGGSISTVSPTMGFQIKTVTYNQHNLNIWDVGGQTTLRGFWGNYFDKTDVVIWVIDALSTERLEESFRELQEKVVQQDRLSGVCLAVVVNKIDLLSSELDIQNLLTNINGVLNLHDQISDRERWAIFPVSGKTGTGVKDVLDWVSAREYY</sequence>
<dbReference type="SMART" id="SM00178">
    <property type="entry name" value="SAR"/>
    <property type="match status" value="1"/>
</dbReference>
<name>A0ABP0EIV5_9ASCO</name>
<proteinExistence type="inferred from homology"/>
<keyword evidence="2 3" id="KW-0342">GTP-binding</keyword>
<evidence type="ECO:0000256" key="3">
    <source>
        <dbReference type="RuleBase" id="RU003925"/>
    </source>
</evidence>
<reference evidence="4 5" key="1">
    <citation type="submission" date="2024-01" db="EMBL/GenBank/DDBJ databases">
        <authorList>
            <consortium name="Genoscope - CEA"/>
            <person name="William W."/>
        </authorList>
    </citation>
    <scope>NUCLEOTIDE SEQUENCE [LARGE SCALE GENOMIC DNA]</scope>
    <source>
        <strain evidence="4 5">29B2s-10</strain>
    </source>
</reference>
<comment type="similarity">
    <text evidence="3">Belongs to the small GTPase superfamily. Arf family.</text>
</comment>
<keyword evidence="5" id="KW-1185">Reference proteome</keyword>
<dbReference type="PRINTS" id="PR00328">
    <property type="entry name" value="SAR1GTPBP"/>
</dbReference>
<dbReference type="InterPro" id="IPR044612">
    <property type="entry name" value="ARL2/3"/>
</dbReference>
<evidence type="ECO:0000256" key="1">
    <source>
        <dbReference type="ARBA" id="ARBA00022741"/>
    </source>
</evidence>
<dbReference type="InterPro" id="IPR005225">
    <property type="entry name" value="Small_GTP-bd"/>
</dbReference>
<dbReference type="Proteomes" id="UP001497600">
    <property type="component" value="Chromosome G"/>
</dbReference>
<dbReference type="SMART" id="SM00177">
    <property type="entry name" value="ARF"/>
    <property type="match status" value="1"/>
</dbReference>
<dbReference type="Gene3D" id="3.40.50.300">
    <property type="entry name" value="P-loop containing nucleotide triphosphate hydrolases"/>
    <property type="match status" value="1"/>
</dbReference>
<dbReference type="NCBIfam" id="TIGR00231">
    <property type="entry name" value="small_GTP"/>
    <property type="match status" value="1"/>
</dbReference>
<evidence type="ECO:0000256" key="2">
    <source>
        <dbReference type="ARBA" id="ARBA00023134"/>
    </source>
</evidence>
<evidence type="ECO:0000313" key="4">
    <source>
        <dbReference type="EMBL" id="CAK7919618.1"/>
    </source>
</evidence>
<keyword evidence="1 3" id="KW-0547">Nucleotide-binding</keyword>
<dbReference type="SUPFAM" id="SSF52540">
    <property type="entry name" value="P-loop containing nucleoside triphosphate hydrolases"/>
    <property type="match status" value="1"/>
</dbReference>
<dbReference type="EMBL" id="OZ004259">
    <property type="protein sequence ID" value="CAK7919618.1"/>
    <property type="molecule type" value="Genomic_DNA"/>
</dbReference>
<dbReference type="PROSITE" id="PS51417">
    <property type="entry name" value="ARF"/>
    <property type="match status" value="1"/>
</dbReference>
<protein>
    <submittedName>
        <fullName evidence="4">GTP-binding protein Cin4p</fullName>
    </submittedName>
</protein>
<evidence type="ECO:0000313" key="5">
    <source>
        <dbReference type="Proteomes" id="UP001497600"/>
    </source>
</evidence>
<dbReference type="PANTHER" id="PTHR45697">
    <property type="entry name" value="ADP-RIBOSYLATION FACTOR-LIKE PROTEIN 2-RELATED"/>
    <property type="match status" value="1"/>
</dbReference>
<gene>
    <name evidence="4" type="primary">CIN4</name>
    <name evidence="4" type="ORF">CAAN4_G19350</name>
</gene>
<organism evidence="4 5">
    <name type="scientific">[Candida] anglica</name>
    <dbReference type="NCBI Taxonomy" id="148631"/>
    <lineage>
        <taxon>Eukaryota</taxon>
        <taxon>Fungi</taxon>
        <taxon>Dikarya</taxon>
        <taxon>Ascomycota</taxon>
        <taxon>Saccharomycotina</taxon>
        <taxon>Pichiomycetes</taxon>
        <taxon>Debaryomycetaceae</taxon>
        <taxon>Kurtzmaniella</taxon>
    </lineage>
</organism>
<dbReference type="Pfam" id="PF00025">
    <property type="entry name" value="Arf"/>
    <property type="match status" value="1"/>
</dbReference>
<accession>A0ABP0EIV5</accession>
<dbReference type="InterPro" id="IPR006689">
    <property type="entry name" value="Small_GTPase_ARF/SAR"/>
</dbReference>
<dbReference type="InterPro" id="IPR027417">
    <property type="entry name" value="P-loop_NTPase"/>
</dbReference>